<accession>A0AAV1G8A3</accession>
<dbReference type="EMBL" id="OY660875">
    <property type="protein sequence ID" value="CAJ1068783.1"/>
    <property type="molecule type" value="Genomic_DNA"/>
</dbReference>
<organism evidence="2 3">
    <name type="scientific">Xyrichtys novacula</name>
    <name type="common">Pearly razorfish</name>
    <name type="synonym">Hemipteronotus novacula</name>
    <dbReference type="NCBI Taxonomy" id="13765"/>
    <lineage>
        <taxon>Eukaryota</taxon>
        <taxon>Metazoa</taxon>
        <taxon>Chordata</taxon>
        <taxon>Craniata</taxon>
        <taxon>Vertebrata</taxon>
        <taxon>Euteleostomi</taxon>
        <taxon>Actinopterygii</taxon>
        <taxon>Neopterygii</taxon>
        <taxon>Teleostei</taxon>
        <taxon>Neoteleostei</taxon>
        <taxon>Acanthomorphata</taxon>
        <taxon>Eupercaria</taxon>
        <taxon>Labriformes</taxon>
        <taxon>Labridae</taxon>
        <taxon>Xyrichtys</taxon>
    </lineage>
</organism>
<dbReference type="Pfam" id="PF00240">
    <property type="entry name" value="ubiquitin"/>
    <property type="match status" value="2"/>
</dbReference>
<protein>
    <submittedName>
        <fullName evidence="2">Ubiquitin-like protein ISG15 isoform X1</fullName>
    </submittedName>
</protein>
<dbReference type="InterPro" id="IPR029071">
    <property type="entry name" value="Ubiquitin-like_domsf"/>
</dbReference>
<dbReference type="InterPro" id="IPR019956">
    <property type="entry name" value="Ubiquitin_dom"/>
</dbReference>
<evidence type="ECO:0000313" key="2">
    <source>
        <dbReference type="EMBL" id="CAJ1068783.1"/>
    </source>
</evidence>
<dbReference type="SMART" id="SM00213">
    <property type="entry name" value="UBQ"/>
    <property type="match status" value="2"/>
</dbReference>
<dbReference type="InterPro" id="IPR000626">
    <property type="entry name" value="Ubiquitin-like_dom"/>
</dbReference>
<feature type="domain" description="Ubiquitin-like" evidence="1">
    <location>
        <begin position="3"/>
        <end position="82"/>
    </location>
</feature>
<evidence type="ECO:0000259" key="1">
    <source>
        <dbReference type="PROSITE" id="PS50053"/>
    </source>
</evidence>
<sequence length="158" mass="17927">MMMEISIVMLNGERHTLTVNPRDTVGSLKRLIQEKLGVPYGEQRLVFYNGHSTSLNDDNRTLESYSLHSGSQVTLLITKPPDTFQVFVKNVEGNTKTYDITKDETVDMLKRKVEKVEGVAVSQQRLIFQGKEMTSGKLSDYNVKEHSTIEMTMRLRGG</sequence>
<dbReference type="InterPro" id="IPR050158">
    <property type="entry name" value="Ubiquitin_ubiquitin-like"/>
</dbReference>
<gene>
    <name evidence="2" type="ORF">XNOV1_A010368</name>
</gene>
<dbReference type="AlphaFoldDB" id="A0AAV1G8A3"/>
<keyword evidence="3" id="KW-1185">Reference proteome</keyword>
<name>A0AAV1G8A3_XYRNO</name>
<dbReference type="Proteomes" id="UP001178508">
    <property type="component" value="Chromosome 12"/>
</dbReference>
<dbReference type="PRINTS" id="PR00348">
    <property type="entry name" value="UBIQUITIN"/>
</dbReference>
<dbReference type="Gene3D" id="3.10.20.90">
    <property type="entry name" value="Phosphatidylinositol 3-kinase Catalytic Subunit, Chain A, domain 1"/>
    <property type="match status" value="2"/>
</dbReference>
<proteinExistence type="predicted"/>
<dbReference type="PROSITE" id="PS50053">
    <property type="entry name" value="UBIQUITIN_2"/>
    <property type="match status" value="2"/>
</dbReference>
<evidence type="ECO:0000313" key="3">
    <source>
        <dbReference type="Proteomes" id="UP001178508"/>
    </source>
</evidence>
<dbReference type="PANTHER" id="PTHR10666">
    <property type="entry name" value="UBIQUITIN"/>
    <property type="match status" value="1"/>
</dbReference>
<reference evidence="2" key="1">
    <citation type="submission" date="2023-08" db="EMBL/GenBank/DDBJ databases">
        <authorList>
            <person name="Alioto T."/>
            <person name="Alioto T."/>
            <person name="Gomez Garrido J."/>
        </authorList>
    </citation>
    <scope>NUCLEOTIDE SEQUENCE</scope>
</reference>
<dbReference type="SUPFAM" id="SSF54236">
    <property type="entry name" value="Ubiquitin-like"/>
    <property type="match status" value="2"/>
</dbReference>
<feature type="domain" description="Ubiquitin-like" evidence="1">
    <location>
        <begin position="84"/>
        <end position="158"/>
    </location>
</feature>